<keyword evidence="3" id="KW-1185">Reference proteome</keyword>
<keyword evidence="1" id="KW-0732">Signal</keyword>
<protein>
    <recommendedName>
        <fullName evidence="4">DUF4198 domain-containing protein</fullName>
    </recommendedName>
</protein>
<evidence type="ECO:0000313" key="2">
    <source>
        <dbReference type="EMBL" id="QEX17855.1"/>
    </source>
</evidence>
<accession>A0A5J6MMT4</accession>
<evidence type="ECO:0000256" key="1">
    <source>
        <dbReference type="SAM" id="SignalP"/>
    </source>
</evidence>
<reference evidence="2 3" key="1">
    <citation type="submission" date="2019-08" db="EMBL/GenBank/DDBJ databases">
        <title>Hyperibacter terrae gen. nov., sp. nov. and Hyperibacter viscosus sp. nov., two new members in the family Rhodospirillaceae isolated from the rhizosphere of Hypericum perforatum.</title>
        <authorList>
            <person name="Noviana Z."/>
        </authorList>
    </citation>
    <scope>NUCLEOTIDE SEQUENCE [LARGE SCALE GENOMIC DNA]</scope>
    <source>
        <strain evidence="2 3">R5913</strain>
    </source>
</reference>
<organism evidence="2 3">
    <name type="scientific">Hypericibacter terrae</name>
    <dbReference type="NCBI Taxonomy" id="2602015"/>
    <lineage>
        <taxon>Bacteria</taxon>
        <taxon>Pseudomonadati</taxon>
        <taxon>Pseudomonadota</taxon>
        <taxon>Alphaproteobacteria</taxon>
        <taxon>Rhodospirillales</taxon>
        <taxon>Dongiaceae</taxon>
        <taxon>Hypericibacter</taxon>
    </lineage>
</organism>
<evidence type="ECO:0008006" key="4">
    <source>
        <dbReference type="Google" id="ProtNLM"/>
    </source>
</evidence>
<feature type="signal peptide" evidence="1">
    <location>
        <begin position="1"/>
        <end position="22"/>
    </location>
</feature>
<evidence type="ECO:0000313" key="3">
    <source>
        <dbReference type="Proteomes" id="UP000326202"/>
    </source>
</evidence>
<dbReference type="EMBL" id="CP042906">
    <property type="protein sequence ID" value="QEX17855.1"/>
    <property type="molecule type" value="Genomic_DNA"/>
</dbReference>
<feature type="chain" id="PRO_5023887751" description="DUF4198 domain-containing protein" evidence="1">
    <location>
        <begin position="23"/>
        <end position="319"/>
    </location>
</feature>
<dbReference type="KEGG" id="htq:FRZ44_31580"/>
<gene>
    <name evidence="2" type="ORF">FRZ44_31580</name>
</gene>
<dbReference type="AlphaFoldDB" id="A0A5J6MMT4"/>
<proteinExistence type="predicted"/>
<name>A0A5J6MMT4_9PROT</name>
<dbReference type="Proteomes" id="UP000326202">
    <property type="component" value="Chromosome"/>
</dbReference>
<sequence>MRLVLAICALSCALVFAGSASADSSATNPTVTQVAQNSQFANLLGQSSYKELPVETPKPAQSTGTLKLTGIVATGAFKNLTDPIQWTVVRVASGGVPQAVLARDKKPEATFKLPPGKYIVEGIWKAIVVQRDIEVPEGKPVKLVFNYNAGTVSMKMIPYTGGAPITTAVQWELYILRKGAGSNLQESDRLFLVVAPTQQFSLPEGSYVVRASYGGTSADLVMPIQAGSVYKYTINLYSAKVTFNAPNTDQSTSWQILRAKPDGDGNRRMVASQTGAAPTFLLREGKYVVRVSNGKATAEQPFEVKAAKNTTVKVKLAAK</sequence>